<feature type="region of interest" description="Disordered" evidence="3">
    <location>
        <begin position="1"/>
        <end position="23"/>
    </location>
</feature>
<name>D2V2I6_NAEGR</name>
<dbReference type="Proteomes" id="UP000006671">
    <property type="component" value="Unassembled WGS sequence"/>
</dbReference>
<protein>
    <submittedName>
        <fullName evidence="4">Predicted protein</fullName>
    </submittedName>
</protein>
<dbReference type="AlphaFoldDB" id="D2V2I6"/>
<dbReference type="VEuPathDB" id="AmoebaDB:NAEGRDRAFT_63012"/>
<dbReference type="SUPFAM" id="SSF48403">
    <property type="entry name" value="Ankyrin repeat"/>
    <property type="match status" value="1"/>
</dbReference>
<dbReference type="Pfam" id="PF00023">
    <property type="entry name" value="Ank"/>
    <property type="match status" value="1"/>
</dbReference>
<dbReference type="RefSeq" id="XP_002681648.1">
    <property type="nucleotide sequence ID" value="XM_002681602.1"/>
</dbReference>
<dbReference type="PANTHER" id="PTHR24198:SF165">
    <property type="entry name" value="ANKYRIN REPEAT-CONTAINING PROTEIN-RELATED"/>
    <property type="match status" value="1"/>
</dbReference>
<evidence type="ECO:0000313" key="5">
    <source>
        <dbReference type="Proteomes" id="UP000006671"/>
    </source>
</evidence>
<dbReference type="KEGG" id="ngr:NAEGRDRAFT_63012"/>
<keyword evidence="1" id="KW-0677">Repeat</keyword>
<sequence>MGQSQEKSTNTFSNTDSNNNIDEVDELEELDKMIKLDGYTRDTPTPVMDPTLSKLFLGASKGNFDEILKMDHSELEQYVNTTNDGGVTLLYLACENGREDVIKYLLAVKGLDVNFLGKKTKRDGLSSTPLFVSCKLGKVNIVKLLLQMPGIQVNEGLTFSSVYLDSCGHVTTSPLYAACQEGHLEIVKLLLDTKSIDPYRGEVHDAENAMSCLGISIYNGKWEIASLILKSMTCCGRKKSVLIFNRDPISEILLVCMKGNVQFLKDLLESKLFDLDHCIMASLLIENGASTSLKFERSKGCGYLLYSFCGRTFDDFVKIKDGKTPIELAKELRFDIGSLMGGRLKNNLGKSFDALNDVTIQFKE</sequence>
<evidence type="ECO:0000256" key="3">
    <source>
        <dbReference type="SAM" id="MobiDB-lite"/>
    </source>
</evidence>
<dbReference type="SMART" id="SM00248">
    <property type="entry name" value="ANK"/>
    <property type="match status" value="4"/>
</dbReference>
<proteinExistence type="predicted"/>
<dbReference type="InterPro" id="IPR002110">
    <property type="entry name" value="Ankyrin_rpt"/>
</dbReference>
<evidence type="ECO:0000313" key="4">
    <source>
        <dbReference type="EMBL" id="EFC48904.1"/>
    </source>
</evidence>
<dbReference type="Pfam" id="PF12796">
    <property type="entry name" value="Ank_2"/>
    <property type="match status" value="1"/>
</dbReference>
<dbReference type="EMBL" id="GG738849">
    <property type="protein sequence ID" value="EFC48904.1"/>
    <property type="molecule type" value="Genomic_DNA"/>
</dbReference>
<evidence type="ECO:0000256" key="2">
    <source>
        <dbReference type="ARBA" id="ARBA00023043"/>
    </source>
</evidence>
<gene>
    <name evidence="4" type="ORF">NAEGRDRAFT_63012</name>
</gene>
<organism evidence="5">
    <name type="scientific">Naegleria gruberi</name>
    <name type="common">Amoeba</name>
    <dbReference type="NCBI Taxonomy" id="5762"/>
    <lineage>
        <taxon>Eukaryota</taxon>
        <taxon>Discoba</taxon>
        <taxon>Heterolobosea</taxon>
        <taxon>Tetramitia</taxon>
        <taxon>Eutetramitia</taxon>
        <taxon>Vahlkampfiidae</taxon>
        <taxon>Naegleria</taxon>
    </lineage>
</organism>
<dbReference type="STRING" id="5762.D2V2I6"/>
<keyword evidence="2" id="KW-0040">ANK repeat</keyword>
<dbReference type="PANTHER" id="PTHR24198">
    <property type="entry name" value="ANKYRIN REPEAT AND PROTEIN KINASE DOMAIN-CONTAINING PROTEIN"/>
    <property type="match status" value="1"/>
</dbReference>
<accession>D2V2I6</accession>
<feature type="compositionally biased region" description="Low complexity" evidence="3">
    <location>
        <begin position="8"/>
        <end position="20"/>
    </location>
</feature>
<keyword evidence="5" id="KW-1185">Reference proteome</keyword>
<evidence type="ECO:0000256" key="1">
    <source>
        <dbReference type="ARBA" id="ARBA00022737"/>
    </source>
</evidence>
<dbReference type="eggNOG" id="KOG4177">
    <property type="taxonomic scope" value="Eukaryota"/>
</dbReference>
<reference evidence="4 5" key="1">
    <citation type="journal article" date="2010" name="Cell">
        <title>The genome of Naegleria gruberi illuminates early eukaryotic versatility.</title>
        <authorList>
            <person name="Fritz-Laylin L.K."/>
            <person name="Prochnik S.E."/>
            <person name="Ginger M.L."/>
            <person name="Dacks J.B."/>
            <person name="Carpenter M.L."/>
            <person name="Field M.C."/>
            <person name="Kuo A."/>
            <person name="Paredez A."/>
            <person name="Chapman J."/>
            <person name="Pham J."/>
            <person name="Shu S."/>
            <person name="Neupane R."/>
            <person name="Cipriano M."/>
            <person name="Mancuso J."/>
            <person name="Tu H."/>
            <person name="Salamov A."/>
            <person name="Lindquist E."/>
            <person name="Shapiro H."/>
            <person name="Lucas S."/>
            <person name="Grigoriev I.V."/>
            <person name="Cande W.Z."/>
            <person name="Fulton C."/>
            <person name="Rokhsar D.S."/>
            <person name="Dawson S.C."/>
        </authorList>
    </citation>
    <scope>NUCLEOTIDE SEQUENCE [LARGE SCALE GENOMIC DNA]</scope>
    <source>
        <strain evidence="4 5">NEG-M</strain>
    </source>
</reference>
<dbReference type="OrthoDB" id="194358at2759"/>
<dbReference type="Gene3D" id="1.25.40.20">
    <property type="entry name" value="Ankyrin repeat-containing domain"/>
    <property type="match status" value="1"/>
</dbReference>
<dbReference type="GeneID" id="8855135"/>
<dbReference type="InParanoid" id="D2V2I6"/>
<dbReference type="InterPro" id="IPR036770">
    <property type="entry name" value="Ankyrin_rpt-contain_sf"/>
</dbReference>